<dbReference type="STRING" id="1325564.NSJP_1952"/>
<organism evidence="1 2">
    <name type="scientific">Nitrospira japonica</name>
    <dbReference type="NCBI Taxonomy" id="1325564"/>
    <lineage>
        <taxon>Bacteria</taxon>
        <taxon>Pseudomonadati</taxon>
        <taxon>Nitrospirota</taxon>
        <taxon>Nitrospiria</taxon>
        <taxon>Nitrospirales</taxon>
        <taxon>Nitrospiraceae</taxon>
        <taxon>Nitrospira</taxon>
    </lineage>
</organism>
<dbReference type="KEGG" id="nja:NSJP_1952"/>
<keyword evidence="2" id="KW-1185">Reference proteome</keyword>
<evidence type="ECO:0000313" key="1">
    <source>
        <dbReference type="EMBL" id="SLM48124.1"/>
    </source>
</evidence>
<reference evidence="1 2" key="1">
    <citation type="submission" date="2017-03" db="EMBL/GenBank/DDBJ databases">
        <authorList>
            <person name="Afonso C.L."/>
            <person name="Miller P.J."/>
            <person name="Scott M.A."/>
            <person name="Spackman E."/>
            <person name="Goraichik I."/>
            <person name="Dimitrov K.M."/>
            <person name="Suarez D.L."/>
            <person name="Swayne D.E."/>
        </authorList>
    </citation>
    <scope>NUCLEOTIDE SEQUENCE [LARGE SCALE GENOMIC DNA]</scope>
    <source>
        <strain evidence="1">Genome sequencing of Nitrospira japonica strain NJ11</strain>
    </source>
</reference>
<dbReference type="AlphaFoldDB" id="A0A1W1I535"/>
<name>A0A1W1I535_9BACT</name>
<proteinExistence type="predicted"/>
<dbReference type="Proteomes" id="UP000192042">
    <property type="component" value="Chromosome I"/>
</dbReference>
<protein>
    <submittedName>
        <fullName evidence="1">Uncharacterized protein</fullName>
    </submittedName>
</protein>
<sequence>MKGRSLEMLLAIVCKDRTNPAMQNSKRDSEGFSRVFGVYDDKVSSWDRLSVFWGGYDQSA</sequence>
<dbReference type="EMBL" id="LT828648">
    <property type="protein sequence ID" value="SLM48124.1"/>
    <property type="molecule type" value="Genomic_DNA"/>
</dbReference>
<evidence type="ECO:0000313" key="2">
    <source>
        <dbReference type="Proteomes" id="UP000192042"/>
    </source>
</evidence>
<gene>
    <name evidence="1" type="ORF">NSJP_1952</name>
</gene>
<accession>A0A1W1I535</accession>